<dbReference type="EMBL" id="FTMD01000013">
    <property type="protein sequence ID" value="SIR34309.1"/>
    <property type="molecule type" value="Genomic_DNA"/>
</dbReference>
<keyword evidence="1" id="KW-0808">Transferase</keyword>
<evidence type="ECO:0000313" key="1">
    <source>
        <dbReference type="EMBL" id="SIR34309.1"/>
    </source>
</evidence>
<gene>
    <name evidence="1" type="ORF">SAMN05421829_11394</name>
</gene>
<reference evidence="2" key="1">
    <citation type="submission" date="2017-01" db="EMBL/GenBank/DDBJ databases">
        <authorList>
            <person name="Varghese N."/>
            <person name="Submissions S."/>
        </authorList>
    </citation>
    <scope>NUCLEOTIDE SEQUENCE [LARGE SCALE GENOMIC DNA]</scope>
    <source>
        <strain evidence="2">ATCC 51758</strain>
    </source>
</reference>
<proteinExistence type="predicted"/>
<sequence length="257" mass="29121">MSDDYIADSARTLFARHGLDRFAALWALELDSVDAPNTGRGGWSSVSRLELVDADGTVHAFYLKRQIDHLSRSLRHPLGEATFAREFRNIRRYQHDDVPALEAVFFGQRRIAGKVCALLVTRALDDHKPLDRWLADWPALPRATRRAIVDAVAGLARTLHGAGHLHNCLYPKHVFVRVDSGRASARLIDLEKTRPLFLGARDRVRDLDALNRHTRGPAATERLRFLLRYLGRDALDDAAAHLARSVLQRRHRKAARR</sequence>
<organism evidence="1 2">
    <name type="scientific">Aromatoleum tolulyticum</name>
    <dbReference type="NCBI Taxonomy" id="34027"/>
    <lineage>
        <taxon>Bacteria</taxon>
        <taxon>Pseudomonadati</taxon>
        <taxon>Pseudomonadota</taxon>
        <taxon>Betaproteobacteria</taxon>
        <taxon>Rhodocyclales</taxon>
        <taxon>Rhodocyclaceae</taxon>
        <taxon>Aromatoleum</taxon>
    </lineage>
</organism>
<evidence type="ECO:0000313" key="2">
    <source>
        <dbReference type="Proteomes" id="UP000186819"/>
    </source>
</evidence>
<dbReference type="InterPro" id="IPR027023">
    <property type="entry name" value="Put_LipoPS_kinase_InaA"/>
</dbReference>
<dbReference type="GO" id="GO:0016301">
    <property type="term" value="F:kinase activity"/>
    <property type="evidence" value="ECO:0007669"/>
    <property type="project" value="UniProtKB-KW"/>
</dbReference>
<accession>A0A1N7A5J5</accession>
<dbReference type="RefSeq" id="WP_076603523.1">
    <property type="nucleotide sequence ID" value="NZ_FTMD01000013.1"/>
</dbReference>
<dbReference type="Proteomes" id="UP000186819">
    <property type="component" value="Unassembled WGS sequence"/>
</dbReference>
<name>A0A1N7A5J5_9RHOO</name>
<dbReference type="AlphaFoldDB" id="A0A1N7A5J5"/>
<keyword evidence="2" id="KW-1185">Reference proteome</keyword>
<dbReference type="PIRSF" id="PIRSF026326">
    <property type="entry name" value="InaA"/>
    <property type="match status" value="1"/>
</dbReference>
<dbReference type="InterPro" id="IPR011009">
    <property type="entry name" value="Kinase-like_dom_sf"/>
</dbReference>
<keyword evidence="1" id="KW-0418">Kinase</keyword>
<dbReference type="Pfam" id="PF06293">
    <property type="entry name" value="Kdo"/>
    <property type="match status" value="1"/>
</dbReference>
<dbReference type="SUPFAM" id="SSF56112">
    <property type="entry name" value="Protein kinase-like (PK-like)"/>
    <property type="match status" value="1"/>
</dbReference>
<dbReference type="STRING" id="34027.SAMN05421829_11394"/>
<protein>
    <submittedName>
        <fullName evidence="1">Lipopolysaccharide kinase (Kdo/WaaP) family protein</fullName>
    </submittedName>
</protein>